<evidence type="ECO:0000256" key="3">
    <source>
        <dbReference type="ARBA" id="ARBA00022741"/>
    </source>
</evidence>
<dbReference type="Pfam" id="PF00005">
    <property type="entry name" value="ABC_tran"/>
    <property type="match status" value="1"/>
</dbReference>
<keyword evidence="5" id="KW-1278">Translocase</keyword>
<dbReference type="InterPro" id="IPR012340">
    <property type="entry name" value="NA-bd_OB-fold"/>
</dbReference>
<dbReference type="GO" id="GO:0016887">
    <property type="term" value="F:ATP hydrolysis activity"/>
    <property type="evidence" value="ECO:0007669"/>
    <property type="project" value="InterPro"/>
</dbReference>
<dbReference type="PANTHER" id="PTHR43875:SF15">
    <property type="entry name" value="TREHALOSE IMPORT ATP-BINDING PROTEIN SUGC"/>
    <property type="match status" value="1"/>
</dbReference>
<dbReference type="Pfam" id="PF08402">
    <property type="entry name" value="TOBE_2"/>
    <property type="match status" value="1"/>
</dbReference>
<dbReference type="EMBL" id="BMHA01000002">
    <property type="protein sequence ID" value="GGI04005.1"/>
    <property type="molecule type" value="Genomic_DNA"/>
</dbReference>
<dbReference type="GO" id="GO:0005524">
    <property type="term" value="F:ATP binding"/>
    <property type="evidence" value="ECO:0007669"/>
    <property type="project" value="UniProtKB-KW"/>
</dbReference>
<gene>
    <name evidence="8" type="primary">ugpC</name>
    <name evidence="8" type="ORF">GCM10011354_06890</name>
</gene>
<dbReference type="InterPro" id="IPR013611">
    <property type="entry name" value="Transp-assoc_OB_typ2"/>
</dbReference>
<reference evidence="8" key="2">
    <citation type="submission" date="2020-09" db="EMBL/GenBank/DDBJ databases">
        <authorList>
            <person name="Sun Q."/>
            <person name="Zhou Y."/>
        </authorList>
    </citation>
    <scope>NUCLEOTIDE SEQUENCE</scope>
    <source>
        <strain evidence="8">CGMCC 1.14988</strain>
    </source>
</reference>
<evidence type="ECO:0000256" key="4">
    <source>
        <dbReference type="ARBA" id="ARBA00022840"/>
    </source>
</evidence>
<dbReference type="SUPFAM" id="SSF50331">
    <property type="entry name" value="MOP-like"/>
    <property type="match status" value="1"/>
</dbReference>
<evidence type="ECO:0000256" key="1">
    <source>
        <dbReference type="ARBA" id="ARBA00022448"/>
    </source>
</evidence>
<keyword evidence="4 8" id="KW-0067">ATP-binding</keyword>
<proteinExistence type="predicted"/>
<dbReference type="InterPro" id="IPR027417">
    <property type="entry name" value="P-loop_NTPase"/>
</dbReference>
<dbReference type="GO" id="GO:0022857">
    <property type="term" value="F:transmembrane transporter activity"/>
    <property type="evidence" value="ECO:0007669"/>
    <property type="project" value="InterPro"/>
</dbReference>
<evidence type="ECO:0000256" key="2">
    <source>
        <dbReference type="ARBA" id="ARBA00022475"/>
    </source>
</evidence>
<dbReference type="InterPro" id="IPR003439">
    <property type="entry name" value="ABC_transporter-like_ATP-bd"/>
</dbReference>
<protein>
    <submittedName>
        <fullName evidence="8">sn-glycerol-3-phosphate import ATP-binding protein UgpC</fullName>
    </submittedName>
</protein>
<dbReference type="SUPFAM" id="SSF52540">
    <property type="entry name" value="P-loop containing nucleoside triphosphate hydrolases"/>
    <property type="match status" value="1"/>
</dbReference>
<dbReference type="InterPro" id="IPR003593">
    <property type="entry name" value="AAA+_ATPase"/>
</dbReference>
<name>A0A8J3ACT0_9ACTN</name>
<evidence type="ECO:0000313" key="8">
    <source>
        <dbReference type="EMBL" id="GGI04005.1"/>
    </source>
</evidence>
<dbReference type="RefSeq" id="WP_130650822.1">
    <property type="nucleotide sequence ID" value="NZ_BMHA01000002.1"/>
</dbReference>
<sequence length="356" mass="37945">MDTLELRRLRLQRQGLTVLDGVDLTVAAGERLALLGPSGAGKSTLLRVVAGLEPPSSGAVLLGGVDVTSASPGERDVVFVAEDAPLLDHLDVERNLGFPLRVRRRPAEEVADRTRAEGRAFGITHLFRRRPRQLAAGEHSTVTLARSLVRRGRVLLLDEPFSRLDVHRRDELAHELVAVQQGYGVTTVIATHDQRTAGVVADRVAVLDGGRLRQVDRLQALFDRPADTFVARFVGEPPMNLLPGVLGERVDPGASRVAVVPSRPGWRPSGTLLVGVRPTALAPWRATDACQLAGTVRTAAFVGAAVEVRLDTPAGEVVAVLATPGPRVGDSLTLGAPARAVHLFDAVTGRALRHGV</sequence>
<dbReference type="GO" id="GO:0055052">
    <property type="term" value="C:ATP-binding cassette (ABC) transporter complex, substrate-binding subunit-containing"/>
    <property type="evidence" value="ECO:0007669"/>
    <property type="project" value="TreeGrafter"/>
</dbReference>
<evidence type="ECO:0000256" key="6">
    <source>
        <dbReference type="ARBA" id="ARBA00023136"/>
    </source>
</evidence>
<keyword evidence="1" id="KW-0813">Transport</keyword>
<dbReference type="Gene3D" id="3.40.50.300">
    <property type="entry name" value="P-loop containing nucleotide triphosphate hydrolases"/>
    <property type="match status" value="1"/>
</dbReference>
<evidence type="ECO:0000256" key="5">
    <source>
        <dbReference type="ARBA" id="ARBA00022967"/>
    </source>
</evidence>
<dbReference type="Gene3D" id="2.40.50.100">
    <property type="match status" value="1"/>
</dbReference>
<organism evidence="8 9">
    <name type="scientific">Egicoccus halophilus</name>
    <dbReference type="NCBI Taxonomy" id="1670830"/>
    <lineage>
        <taxon>Bacteria</taxon>
        <taxon>Bacillati</taxon>
        <taxon>Actinomycetota</taxon>
        <taxon>Nitriliruptoria</taxon>
        <taxon>Egicoccales</taxon>
        <taxon>Egicoccaceae</taxon>
        <taxon>Egicoccus</taxon>
    </lineage>
</organism>
<feature type="domain" description="ABC transporter" evidence="7">
    <location>
        <begin position="4"/>
        <end position="234"/>
    </location>
</feature>
<reference evidence="8" key="1">
    <citation type="journal article" date="2014" name="Int. J. Syst. Evol. Microbiol.">
        <title>Complete genome sequence of Corynebacterium casei LMG S-19264T (=DSM 44701T), isolated from a smear-ripened cheese.</title>
        <authorList>
            <consortium name="US DOE Joint Genome Institute (JGI-PGF)"/>
            <person name="Walter F."/>
            <person name="Albersmeier A."/>
            <person name="Kalinowski J."/>
            <person name="Ruckert C."/>
        </authorList>
    </citation>
    <scope>NUCLEOTIDE SEQUENCE</scope>
    <source>
        <strain evidence="8">CGMCC 1.14988</strain>
    </source>
</reference>
<keyword evidence="3" id="KW-0547">Nucleotide-binding</keyword>
<keyword evidence="6" id="KW-0472">Membrane</keyword>
<dbReference type="SMART" id="SM00382">
    <property type="entry name" value="AAA"/>
    <property type="match status" value="1"/>
</dbReference>
<dbReference type="OrthoDB" id="2550338at2"/>
<comment type="caution">
    <text evidence="8">The sequence shown here is derived from an EMBL/GenBank/DDBJ whole genome shotgun (WGS) entry which is preliminary data.</text>
</comment>
<dbReference type="Proteomes" id="UP000650511">
    <property type="component" value="Unassembled WGS sequence"/>
</dbReference>
<dbReference type="Gene3D" id="2.40.50.140">
    <property type="entry name" value="Nucleic acid-binding proteins"/>
    <property type="match status" value="1"/>
</dbReference>
<accession>A0A8J3ACT0</accession>
<keyword evidence="9" id="KW-1185">Reference proteome</keyword>
<evidence type="ECO:0000259" key="7">
    <source>
        <dbReference type="PROSITE" id="PS50893"/>
    </source>
</evidence>
<dbReference type="AlphaFoldDB" id="A0A8J3ACT0"/>
<evidence type="ECO:0000313" key="9">
    <source>
        <dbReference type="Proteomes" id="UP000650511"/>
    </source>
</evidence>
<dbReference type="InterPro" id="IPR047641">
    <property type="entry name" value="ABC_transpr_MalK/UgpC-like"/>
</dbReference>
<dbReference type="InterPro" id="IPR008995">
    <property type="entry name" value="Mo/tungstate-bd_C_term_dom"/>
</dbReference>
<dbReference type="PANTHER" id="PTHR43875">
    <property type="entry name" value="MALTODEXTRIN IMPORT ATP-BINDING PROTEIN MSMX"/>
    <property type="match status" value="1"/>
</dbReference>
<keyword evidence="2" id="KW-1003">Cell membrane</keyword>
<dbReference type="PROSITE" id="PS50893">
    <property type="entry name" value="ABC_TRANSPORTER_2"/>
    <property type="match status" value="1"/>
</dbReference>